<dbReference type="EMBL" id="SZYD01000008">
    <property type="protein sequence ID" value="KAD5508498.1"/>
    <property type="molecule type" value="Genomic_DNA"/>
</dbReference>
<reference evidence="2 3" key="1">
    <citation type="submission" date="2019-05" db="EMBL/GenBank/DDBJ databases">
        <title>Mikania micrantha, genome provides insights into the molecular mechanism of rapid growth.</title>
        <authorList>
            <person name="Liu B."/>
        </authorList>
    </citation>
    <scope>NUCLEOTIDE SEQUENCE [LARGE SCALE GENOMIC DNA]</scope>
    <source>
        <strain evidence="2">NLD-2019</strain>
        <tissue evidence="2">Leaf</tissue>
    </source>
</reference>
<dbReference type="AlphaFoldDB" id="A0A5N6NZH7"/>
<feature type="region of interest" description="Disordered" evidence="1">
    <location>
        <begin position="31"/>
        <end position="71"/>
    </location>
</feature>
<sequence length="139" mass="15531">MPLIFSHPFEIRVPVGVIMYLESFRRSKIKLEHVNPTEDDDKEDDCNEDDNDGADGDDEREDDNGNRGGGQELPFLAIRLRQEQCLAILQEETSYDHAPTSGSVTVLGVLGTCALPDLLPSSLGVISSWYPRIFLDYCD</sequence>
<evidence type="ECO:0000256" key="1">
    <source>
        <dbReference type="SAM" id="MobiDB-lite"/>
    </source>
</evidence>
<accession>A0A5N6NZH7</accession>
<keyword evidence="3" id="KW-1185">Reference proteome</keyword>
<proteinExistence type="predicted"/>
<name>A0A5N6NZH7_9ASTR</name>
<gene>
    <name evidence="2" type="ORF">E3N88_16201</name>
</gene>
<evidence type="ECO:0000313" key="2">
    <source>
        <dbReference type="EMBL" id="KAD5508498.1"/>
    </source>
</evidence>
<feature type="compositionally biased region" description="Acidic residues" evidence="1">
    <location>
        <begin position="37"/>
        <end position="62"/>
    </location>
</feature>
<evidence type="ECO:0000313" key="3">
    <source>
        <dbReference type="Proteomes" id="UP000326396"/>
    </source>
</evidence>
<comment type="caution">
    <text evidence="2">The sequence shown here is derived from an EMBL/GenBank/DDBJ whole genome shotgun (WGS) entry which is preliminary data.</text>
</comment>
<protein>
    <submittedName>
        <fullName evidence="2">Uncharacterized protein</fullName>
    </submittedName>
</protein>
<dbReference type="Proteomes" id="UP000326396">
    <property type="component" value="Linkage Group LG16"/>
</dbReference>
<organism evidence="2 3">
    <name type="scientific">Mikania micrantha</name>
    <name type="common">bitter vine</name>
    <dbReference type="NCBI Taxonomy" id="192012"/>
    <lineage>
        <taxon>Eukaryota</taxon>
        <taxon>Viridiplantae</taxon>
        <taxon>Streptophyta</taxon>
        <taxon>Embryophyta</taxon>
        <taxon>Tracheophyta</taxon>
        <taxon>Spermatophyta</taxon>
        <taxon>Magnoliopsida</taxon>
        <taxon>eudicotyledons</taxon>
        <taxon>Gunneridae</taxon>
        <taxon>Pentapetalae</taxon>
        <taxon>asterids</taxon>
        <taxon>campanulids</taxon>
        <taxon>Asterales</taxon>
        <taxon>Asteraceae</taxon>
        <taxon>Asteroideae</taxon>
        <taxon>Heliantheae alliance</taxon>
        <taxon>Eupatorieae</taxon>
        <taxon>Mikania</taxon>
    </lineage>
</organism>